<dbReference type="AlphaFoldDB" id="A0A845MB20"/>
<evidence type="ECO:0000256" key="8">
    <source>
        <dbReference type="ARBA" id="ARBA00023098"/>
    </source>
</evidence>
<evidence type="ECO:0000256" key="9">
    <source>
        <dbReference type="ARBA" id="ARBA00029594"/>
    </source>
</evidence>
<evidence type="ECO:0000313" key="12">
    <source>
        <dbReference type="Proteomes" id="UP000467322"/>
    </source>
</evidence>
<reference evidence="11 12" key="1">
    <citation type="submission" date="2019-12" db="EMBL/GenBank/DDBJ databases">
        <title>Maritimibacter sp. nov. sp. isolated from sea sand.</title>
        <authorList>
            <person name="Kim J."/>
            <person name="Jeong S.E."/>
            <person name="Jung H.S."/>
            <person name="Jeon C.O."/>
        </authorList>
    </citation>
    <scope>NUCLEOTIDE SEQUENCE [LARGE SCALE GENOMIC DNA]</scope>
    <source>
        <strain evidence="11 12">DP07</strain>
    </source>
</reference>
<dbReference type="GO" id="GO:0009395">
    <property type="term" value="P:phospholipid catabolic process"/>
    <property type="evidence" value="ECO:0007669"/>
    <property type="project" value="TreeGrafter"/>
</dbReference>
<dbReference type="PANTHER" id="PTHR18896:SF76">
    <property type="entry name" value="PHOSPHOLIPASE"/>
    <property type="match status" value="1"/>
</dbReference>
<evidence type="ECO:0000256" key="6">
    <source>
        <dbReference type="ARBA" id="ARBA00022737"/>
    </source>
</evidence>
<evidence type="ECO:0000256" key="3">
    <source>
        <dbReference type="ARBA" id="ARBA00004613"/>
    </source>
</evidence>
<name>A0A845MB20_9RHOB</name>
<protein>
    <recommendedName>
        <fullName evidence="4">Phospholipase D</fullName>
    </recommendedName>
    <alternativeName>
        <fullName evidence="9">Choline phosphatase</fullName>
    </alternativeName>
</protein>
<comment type="subcellular location">
    <subcellularLocation>
        <location evidence="3">Secreted</location>
    </subcellularLocation>
</comment>
<dbReference type="GO" id="GO:0004630">
    <property type="term" value="F:phospholipase D activity"/>
    <property type="evidence" value="ECO:0007669"/>
    <property type="project" value="UniProtKB-EC"/>
</dbReference>
<keyword evidence="12" id="KW-1185">Reference proteome</keyword>
<dbReference type="Pfam" id="PF00614">
    <property type="entry name" value="PLDc"/>
    <property type="match status" value="1"/>
</dbReference>
<evidence type="ECO:0000256" key="7">
    <source>
        <dbReference type="ARBA" id="ARBA00022801"/>
    </source>
</evidence>
<gene>
    <name evidence="11" type="ORF">GQE99_14355</name>
</gene>
<evidence type="ECO:0000256" key="5">
    <source>
        <dbReference type="ARBA" id="ARBA00022525"/>
    </source>
</evidence>
<sequence>MEHPFEKGLLLGRATRQPRAAPWKEKPIMPQESVQFLLTAEEAYPAFERMVLGARRHVSVSMRMFDPATRLFSDAGRRIGDTWADLIRHKLDEGVQITIVITDFDPVARPSLHRYSWACRAACLAAAEASQHPEKLDISVHMHAARVGWPHRLLFMPVTRGKLRVECDRLSGLERDECEACLDTMPGFRRLVRWRRERLSPRAWPPAPLVPATHHQKMAVVDGEMLYVGGLDLSPRRYDGKDHERPPEKTWHDVQMIMTGPVVQAAQQHLDEFREVTAGRSAPARFNGLLRTISADVPGGRRLAPQNILRELEEAYLRLIRTARHYIYIETQFLRSSAITDALLTAAEAQPELQLIVLMPAAPEDIAFDRSDNLDARFGEQLQSDAVTALYDAFGDRAFFGAPAQPRAQETGHRDSHYGAPIVYVHAKVMVVDGRAALVSSANLNGRSLRWDTETGVEVRDTYAVGRFFARCCEHWFAGTPHGDCERAESWTAVARENARLDPDARTHFILPYNVEPAEEFGTPIPGIPEEMV</sequence>
<dbReference type="Gene3D" id="3.30.870.10">
    <property type="entry name" value="Endonuclease Chain A"/>
    <property type="match status" value="2"/>
</dbReference>
<evidence type="ECO:0000256" key="1">
    <source>
        <dbReference type="ARBA" id="ARBA00000798"/>
    </source>
</evidence>
<evidence type="ECO:0000259" key="10">
    <source>
        <dbReference type="PROSITE" id="PS50035"/>
    </source>
</evidence>
<keyword evidence="7" id="KW-0378">Hydrolase</keyword>
<dbReference type="InterPro" id="IPR015679">
    <property type="entry name" value="PLipase_D_fam"/>
</dbReference>
<dbReference type="InterPro" id="IPR025202">
    <property type="entry name" value="PLD-like_dom"/>
</dbReference>
<dbReference type="Proteomes" id="UP000467322">
    <property type="component" value="Unassembled WGS sequence"/>
</dbReference>
<feature type="domain" description="PLD phosphodiesterase" evidence="10">
    <location>
        <begin position="210"/>
        <end position="237"/>
    </location>
</feature>
<dbReference type="Pfam" id="PF13091">
    <property type="entry name" value="PLDc_2"/>
    <property type="match status" value="1"/>
</dbReference>
<evidence type="ECO:0000256" key="4">
    <source>
        <dbReference type="ARBA" id="ARBA00018392"/>
    </source>
</evidence>
<accession>A0A845MB20</accession>
<organism evidence="11 12">
    <name type="scientific">Maritimibacter harenae</name>
    <dbReference type="NCBI Taxonomy" id="2606218"/>
    <lineage>
        <taxon>Bacteria</taxon>
        <taxon>Pseudomonadati</taxon>
        <taxon>Pseudomonadota</taxon>
        <taxon>Alphaproteobacteria</taxon>
        <taxon>Rhodobacterales</taxon>
        <taxon>Roseobacteraceae</taxon>
        <taxon>Maritimibacter</taxon>
    </lineage>
</organism>
<evidence type="ECO:0000256" key="2">
    <source>
        <dbReference type="ARBA" id="ARBA00003145"/>
    </source>
</evidence>
<proteinExistence type="predicted"/>
<dbReference type="EMBL" id="WTUX01000017">
    <property type="protein sequence ID" value="MZR14201.1"/>
    <property type="molecule type" value="Genomic_DNA"/>
</dbReference>
<dbReference type="PANTHER" id="PTHR18896">
    <property type="entry name" value="PHOSPHOLIPASE D"/>
    <property type="match status" value="1"/>
</dbReference>
<dbReference type="PROSITE" id="PS50035">
    <property type="entry name" value="PLD"/>
    <property type="match status" value="2"/>
</dbReference>
<dbReference type="GO" id="GO:0005886">
    <property type="term" value="C:plasma membrane"/>
    <property type="evidence" value="ECO:0007669"/>
    <property type="project" value="TreeGrafter"/>
</dbReference>
<dbReference type="SUPFAM" id="SSF56024">
    <property type="entry name" value="Phospholipase D/nuclease"/>
    <property type="match status" value="2"/>
</dbReference>
<dbReference type="SMART" id="SM00155">
    <property type="entry name" value="PLDc"/>
    <property type="match status" value="2"/>
</dbReference>
<dbReference type="GO" id="GO:0005576">
    <property type="term" value="C:extracellular region"/>
    <property type="evidence" value="ECO:0007669"/>
    <property type="project" value="UniProtKB-SubCell"/>
</dbReference>
<keyword evidence="6" id="KW-0677">Repeat</keyword>
<dbReference type="CDD" id="cd09105">
    <property type="entry name" value="PLDc_vPLD1_2_like_2"/>
    <property type="match status" value="1"/>
</dbReference>
<comment type="caution">
    <text evidence="11">The sequence shown here is derived from an EMBL/GenBank/DDBJ whole genome shotgun (WGS) entry which is preliminary data.</text>
</comment>
<keyword evidence="5" id="KW-0964">Secreted</keyword>
<comment type="catalytic activity">
    <reaction evidence="1">
        <text>a 1,2-diacyl-sn-glycero-3-phosphocholine + H2O = a 1,2-diacyl-sn-glycero-3-phosphate + choline + H(+)</text>
        <dbReference type="Rhea" id="RHEA:14445"/>
        <dbReference type="ChEBI" id="CHEBI:15354"/>
        <dbReference type="ChEBI" id="CHEBI:15377"/>
        <dbReference type="ChEBI" id="CHEBI:15378"/>
        <dbReference type="ChEBI" id="CHEBI:57643"/>
        <dbReference type="ChEBI" id="CHEBI:58608"/>
        <dbReference type="EC" id="3.1.4.4"/>
    </reaction>
</comment>
<comment type="function">
    <text evidence="2">Could be a virulence factor.</text>
</comment>
<evidence type="ECO:0000313" key="11">
    <source>
        <dbReference type="EMBL" id="MZR14201.1"/>
    </source>
</evidence>
<feature type="domain" description="PLD phosphodiesterase" evidence="10">
    <location>
        <begin position="426"/>
        <end position="448"/>
    </location>
</feature>
<keyword evidence="8" id="KW-0443">Lipid metabolism</keyword>
<dbReference type="InterPro" id="IPR001736">
    <property type="entry name" value="PLipase_D/transphosphatidylase"/>
</dbReference>